<reference evidence="3 4" key="1">
    <citation type="submission" date="2019-07" db="EMBL/GenBank/DDBJ databases">
        <title>De Novo Assembly of kiwifruit Actinidia rufa.</title>
        <authorList>
            <person name="Sugita-Konishi S."/>
            <person name="Sato K."/>
            <person name="Mori E."/>
            <person name="Abe Y."/>
            <person name="Kisaki G."/>
            <person name="Hamano K."/>
            <person name="Suezawa K."/>
            <person name="Otani M."/>
            <person name="Fukuda T."/>
            <person name="Manabe T."/>
            <person name="Gomi K."/>
            <person name="Tabuchi M."/>
            <person name="Akimitsu K."/>
            <person name="Kataoka I."/>
        </authorList>
    </citation>
    <scope>NUCLEOTIDE SEQUENCE [LARGE SCALE GENOMIC DNA]</scope>
    <source>
        <strain evidence="4">cv. Fuchu</strain>
    </source>
</reference>
<dbReference type="SUPFAM" id="SSF54277">
    <property type="entry name" value="CAD &amp; PB1 domains"/>
    <property type="match status" value="1"/>
</dbReference>
<dbReference type="OrthoDB" id="1914296at2759"/>
<dbReference type="PANTHER" id="PTHR31066:SF74">
    <property type="entry name" value="PB1 DOMAIN-CONTAINING PROTEIN"/>
    <property type="match status" value="1"/>
</dbReference>
<dbReference type="Proteomes" id="UP000585474">
    <property type="component" value="Unassembled WGS sequence"/>
</dbReference>
<dbReference type="AlphaFoldDB" id="A0A7J0GMG6"/>
<sequence length="158" mass="17629">MTRTLISNTDSTKTIKFLYSYGGKIIPRPTDGKLRYVGGMTRVLAIDRSITFAELMVKFRDLCGLSMSLKCKLPTEDLDVLVSITCDEDLAGVSERRLTCTPRPLPLRVLAAIYSHPHRRRTQSPDSVPHRHGGRRSPVQAGGRNSSPSSEFSGKIRW</sequence>
<evidence type="ECO:0000259" key="2">
    <source>
        <dbReference type="SMART" id="SM00666"/>
    </source>
</evidence>
<evidence type="ECO:0000313" key="4">
    <source>
        <dbReference type="Proteomes" id="UP000585474"/>
    </source>
</evidence>
<dbReference type="Pfam" id="PF00564">
    <property type="entry name" value="PB1"/>
    <property type="match status" value="1"/>
</dbReference>
<feature type="compositionally biased region" description="Polar residues" evidence="1">
    <location>
        <begin position="143"/>
        <end position="152"/>
    </location>
</feature>
<comment type="caution">
    <text evidence="3">The sequence shown here is derived from an EMBL/GenBank/DDBJ whole genome shotgun (WGS) entry which is preliminary data.</text>
</comment>
<evidence type="ECO:0000256" key="1">
    <source>
        <dbReference type="SAM" id="MobiDB-lite"/>
    </source>
</evidence>
<name>A0A7J0GMG6_9ERIC</name>
<evidence type="ECO:0000313" key="3">
    <source>
        <dbReference type="EMBL" id="GFZ11980.1"/>
    </source>
</evidence>
<gene>
    <name evidence="3" type="ORF">Acr_23g0003650</name>
</gene>
<dbReference type="EMBL" id="BJWL01000023">
    <property type="protein sequence ID" value="GFZ11980.1"/>
    <property type="molecule type" value="Genomic_DNA"/>
</dbReference>
<protein>
    <submittedName>
        <fullName evidence="3">Octicosapeptide/Phox/Bem1p family protein</fullName>
    </submittedName>
</protein>
<organism evidence="3 4">
    <name type="scientific">Actinidia rufa</name>
    <dbReference type="NCBI Taxonomy" id="165716"/>
    <lineage>
        <taxon>Eukaryota</taxon>
        <taxon>Viridiplantae</taxon>
        <taxon>Streptophyta</taxon>
        <taxon>Embryophyta</taxon>
        <taxon>Tracheophyta</taxon>
        <taxon>Spermatophyta</taxon>
        <taxon>Magnoliopsida</taxon>
        <taxon>eudicotyledons</taxon>
        <taxon>Gunneridae</taxon>
        <taxon>Pentapetalae</taxon>
        <taxon>asterids</taxon>
        <taxon>Ericales</taxon>
        <taxon>Actinidiaceae</taxon>
        <taxon>Actinidia</taxon>
    </lineage>
</organism>
<dbReference type="InterPro" id="IPR053198">
    <property type="entry name" value="Gynoecium_Dev_Regulator"/>
</dbReference>
<feature type="region of interest" description="Disordered" evidence="1">
    <location>
        <begin position="118"/>
        <end position="158"/>
    </location>
</feature>
<dbReference type="Gene3D" id="3.10.20.90">
    <property type="entry name" value="Phosphatidylinositol 3-kinase Catalytic Subunit, Chain A, domain 1"/>
    <property type="match status" value="1"/>
</dbReference>
<dbReference type="CDD" id="cd06410">
    <property type="entry name" value="PB1_UP2"/>
    <property type="match status" value="1"/>
</dbReference>
<dbReference type="InterPro" id="IPR000270">
    <property type="entry name" value="PB1_dom"/>
</dbReference>
<dbReference type="PANTHER" id="PTHR31066">
    <property type="entry name" value="OS05G0427100 PROTEIN-RELATED"/>
    <property type="match status" value="1"/>
</dbReference>
<keyword evidence="4" id="KW-1185">Reference proteome</keyword>
<proteinExistence type="predicted"/>
<accession>A0A7J0GMG6</accession>
<feature type="domain" description="PB1" evidence="2">
    <location>
        <begin position="29"/>
        <end position="112"/>
    </location>
</feature>
<dbReference type="SMART" id="SM00666">
    <property type="entry name" value="PB1"/>
    <property type="match status" value="1"/>
</dbReference>